<evidence type="ECO:0000313" key="10">
    <source>
        <dbReference type="EMBL" id="ACZ97569.1"/>
    </source>
</evidence>
<evidence type="ECO:0000256" key="4">
    <source>
        <dbReference type="ARBA" id="ARBA00022451"/>
    </source>
</evidence>
<evidence type="ECO:0000259" key="9">
    <source>
        <dbReference type="PROSITE" id="PS50835"/>
    </source>
</evidence>
<dbReference type="InterPro" id="IPR007110">
    <property type="entry name" value="Ig-like_dom"/>
</dbReference>
<dbReference type="SMART" id="SM00407">
    <property type="entry name" value="IGc1"/>
    <property type="match status" value="1"/>
</dbReference>
<feature type="domain" description="Ig-like" evidence="9">
    <location>
        <begin position="26"/>
        <end position="113"/>
    </location>
</feature>
<keyword evidence="8" id="KW-0732">Signal</keyword>
<dbReference type="GO" id="GO:0042612">
    <property type="term" value="C:MHC class I protein complex"/>
    <property type="evidence" value="ECO:0007669"/>
    <property type="project" value="UniProtKB-KW"/>
</dbReference>
<evidence type="ECO:0000256" key="3">
    <source>
        <dbReference type="ARBA" id="ARBA00018767"/>
    </source>
</evidence>
<dbReference type="Pfam" id="PF07654">
    <property type="entry name" value="C1-set"/>
    <property type="match status" value="1"/>
</dbReference>
<dbReference type="InterPro" id="IPR013783">
    <property type="entry name" value="Ig-like_fold"/>
</dbReference>
<reference evidence="10" key="1">
    <citation type="submission" date="2009-04" db="EMBL/GenBank/DDBJ databases">
        <title>The cloning, molecular polymorphism and expression analysis of MHC class I gene from orange-spotted grouper (Epinephelus coioides).</title>
        <authorList>
            <person name="Li N."/>
            <person name="Jian J."/>
            <person name="Xia C."/>
            <person name="Jiang Y."/>
        </authorList>
    </citation>
    <scope>NUCLEOTIDE SEQUENCE</scope>
</reference>
<keyword evidence="6" id="KW-0391">Immunity</keyword>
<evidence type="ECO:0000256" key="7">
    <source>
        <dbReference type="ARBA" id="ARBA00023319"/>
    </source>
</evidence>
<feature type="signal peptide" evidence="8">
    <location>
        <begin position="1"/>
        <end position="18"/>
    </location>
</feature>
<dbReference type="PROSITE" id="PS50835">
    <property type="entry name" value="IG_LIKE"/>
    <property type="match status" value="1"/>
</dbReference>
<protein>
    <recommendedName>
        <fullName evidence="3">Beta-2-microglobulin</fullName>
    </recommendedName>
</protein>
<evidence type="ECO:0000313" key="12">
    <source>
        <dbReference type="EMBL" id="AEA39646.1"/>
    </source>
</evidence>
<proteinExistence type="evidence at transcript level"/>
<evidence type="ECO:0000256" key="5">
    <source>
        <dbReference type="ARBA" id="ARBA00022525"/>
    </source>
</evidence>
<keyword evidence="7" id="KW-0393">Immunoglobulin domain</keyword>
<dbReference type="InterPro" id="IPR036179">
    <property type="entry name" value="Ig-like_dom_sf"/>
</dbReference>
<evidence type="ECO:0000256" key="8">
    <source>
        <dbReference type="SAM" id="SignalP"/>
    </source>
</evidence>
<dbReference type="GO" id="GO:0002474">
    <property type="term" value="P:antigen processing and presentation of peptide antigen via MHC class I"/>
    <property type="evidence" value="ECO:0007669"/>
    <property type="project" value="UniProtKB-KW"/>
</dbReference>
<keyword evidence="4" id="KW-0490">MHC I</keyword>
<dbReference type="InterPro" id="IPR003597">
    <property type="entry name" value="Ig_C1-set"/>
</dbReference>
<evidence type="ECO:0000256" key="2">
    <source>
        <dbReference type="ARBA" id="ARBA00009564"/>
    </source>
</evidence>
<evidence type="ECO:0000313" key="11">
    <source>
        <dbReference type="EMBL" id="ADB28990.1"/>
    </source>
</evidence>
<dbReference type="SUPFAM" id="SSF48726">
    <property type="entry name" value="Immunoglobulin"/>
    <property type="match status" value="1"/>
</dbReference>
<accession>D2Y1G8</accession>
<dbReference type="Gene3D" id="2.60.40.10">
    <property type="entry name" value="Immunoglobulins"/>
    <property type="match status" value="1"/>
</dbReference>
<dbReference type="InterPro" id="IPR050160">
    <property type="entry name" value="MHC/Immunoglobulin"/>
</dbReference>
<dbReference type="GO" id="GO:0005576">
    <property type="term" value="C:extracellular region"/>
    <property type="evidence" value="ECO:0007669"/>
    <property type="project" value="UniProtKB-SubCell"/>
</dbReference>
<evidence type="ECO:0000256" key="6">
    <source>
        <dbReference type="ARBA" id="ARBA00022859"/>
    </source>
</evidence>
<dbReference type="FunFam" id="2.60.40.10:FF:001005">
    <property type="entry name" value="Beta-2-microglobulin"/>
    <property type="match status" value="1"/>
</dbReference>
<sequence>MDKILVMCLAALVALSCAEETKHSSPKVQVYSFQPGQYGKDNTLICHVSKFHPPDITIQLMKNGQELPNAEQTDLAFENDWHFHLTKHVAFKPMDGDKYSCKVTHGKTVKDFAWESNM</sequence>
<dbReference type="AlphaFoldDB" id="D2Y1G8"/>
<reference evidence="12" key="3">
    <citation type="submission" date="2010-03" db="EMBL/GenBank/DDBJ databases">
        <title>Definition of the antibody to resist a fatal pathogen challenge in a bony fish highlights a life vest in the immune system in early vertebrates.</title>
        <authorList>
            <person name="Jiang Y.N."/>
            <person name="Xia C."/>
        </authorList>
    </citation>
    <scope>NUCLEOTIDE SEQUENCE</scope>
</reference>
<name>D2Y1G8_EPICO</name>
<dbReference type="EMBL" id="GU988623">
    <property type="protein sequence ID" value="AEA39646.1"/>
    <property type="molecule type" value="mRNA"/>
</dbReference>
<dbReference type="InterPro" id="IPR003006">
    <property type="entry name" value="Ig/MHC_CS"/>
</dbReference>
<dbReference type="PANTHER" id="PTHR19944:SF62">
    <property type="entry name" value="BETA-2-MICROGLOBULIN"/>
    <property type="match status" value="1"/>
</dbReference>
<dbReference type="PROSITE" id="PS51257">
    <property type="entry name" value="PROKAR_LIPOPROTEIN"/>
    <property type="match status" value="1"/>
</dbReference>
<evidence type="ECO:0000256" key="1">
    <source>
        <dbReference type="ARBA" id="ARBA00004613"/>
    </source>
</evidence>
<dbReference type="PANTHER" id="PTHR19944">
    <property type="entry name" value="MHC CLASS II-RELATED"/>
    <property type="match status" value="1"/>
</dbReference>
<feature type="chain" id="PRO_5007650911" description="Beta-2-microglobulin" evidence="8">
    <location>
        <begin position="19"/>
        <end position="118"/>
    </location>
</feature>
<comment type="similarity">
    <text evidence="2">Belongs to the beta-2-microglobulin family.</text>
</comment>
<organism evidence="11">
    <name type="scientific">Epinephelus coioides</name>
    <name type="common">Orange-spotted grouper</name>
    <name type="synonym">Epinephelus nebulosus</name>
    <dbReference type="NCBI Taxonomy" id="94232"/>
    <lineage>
        <taxon>Eukaryota</taxon>
        <taxon>Metazoa</taxon>
        <taxon>Chordata</taxon>
        <taxon>Craniata</taxon>
        <taxon>Vertebrata</taxon>
        <taxon>Euteleostomi</taxon>
        <taxon>Actinopterygii</taxon>
        <taxon>Neopterygii</taxon>
        <taxon>Teleostei</taxon>
        <taxon>Neoteleostei</taxon>
        <taxon>Acanthomorphata</taxon>
        <taxon>Eupercaria</taxon>
        <taxon>Perciformes</taxon>
        <taxon>Serranoidei</taxon>
        <taxon>Serranidae</taxon>
        <taxon>Epinephelinae</taxon>
        <taxon>Epinephelini</taxon>
        <taxon>Epinephelus</taxon>
    </lineage>
</organism>
<comment type="subcellular location">
    <subcellularLocation>
        <location evidence="1">Secreted</location>
    </subcellularLocation>
</comment>
<reference evidence="11" key="2">
    <citation type="submission" date="2009-12" db="EMBL/GenBank/DDBJ databases">
        <authorList>
            <person name="Jiang Y.N."/>
            <person name="Li N."/>
            <person name="Cai J."/>
            <person name="Wu Z.H."/>
            <person name="Jian J.C."/>
            <person name="Xia C."/>
        </authorList>
    </citation>
    <scope>NUCLEOTIDE SEQUENCE</scope>
</reference>
<keyword evidence="5" id="KW-0964">Secreted</keyword>
<dbReference type="EMBL" id="FJ896110">
    <property type="protein sequence ID" value="ACZ97569.1"/>
    <property type="molecule type" value="mRNA"/>
</dbReference>
<dbReference type="PROSITE" id="PS00290">
    <property type="entry name" value="IG_MHC"/>
    <property type="match status" value="1"/>
</dbReference>
<dbReference type="GO" id="GO:0010038">
    <property type="term" value="P:response to metal ion"/>
    <property type="evidence" value="ECO:0007669"/>
    <property type="project" value="UniProtKB-ARBA"/>
</dbReference>
<dbReference type="EMBL" id="GU291293">
    <property type="protein sequence ID" value="ADB28990.1"/>
    <property type="molecule type" value="mRNA"/>
</dbReference>